<comment type="caution">
    <text evidence="2">The sequence shown here is derived from an EMBL/GenBank/DDBJ whole genome shotgun (WGS) entry which is preliminary data.</text>
</comment>
<keyword evidence="3" id="KW-1185">Reference proteome</keyword>
<name>A0A3D8K5J3_9BURK</name>
<dbReference type="EMBL" id="QRGA01000001">
    <property type="protein sequence ID" value="RDV00303.1"/>
    <property type="molecule type" value="Genomic_DNA"/>
</dbReference>
<protein>
    <submittedName>
        <fullName evidence="2">Uncharacterized protein</fullName>
    </submittedName>
</protein>
<feature type="compositionally biased region" description="Basic residues" evidence="1">
    <location>
        <begin position="9"/>
        <end position="19"/>
    </location>
</feature>
<proteinExistence type="predicted"/>
<organism evidence="2 3">
    <name type="scientific">Trinickia dinghuensis</name>
    <dbReference type="NCBI Taxonomy" id="2291023"/>
    <lineage>
        <taxon>Bacteria</taxon>
        <taxon>Pseudomonadati</taxon>
        <taxon>Pseudomonadota</taxon>
        <taxon>Betaproteobacteria</taxon>
        <taxon>Burkholderiales</taxon>
        <taxon>Burkholderiaceae</taxon>
        <taxon>Trinickia</taxon>
    </lineage>
</organism>
<dbReference type="AlphaFoldDB" id="A0A3D8K5J3"/>
<evidence type="ECO:0000256" key="1">
    <source>
        <dbReference type="SAM" id="MobiDB-lite"/>
    </source>
</evidence>
<dbReference type="Proteomes" id="UP000256838">
    <property type="component" value="Unassembled WGS sequence"/>
</dbReference>
<feature type="region of interest" description="Disordered" evidence="1">
    <location>
        <begin position="1"/>
        <end position="20"/>
    </location>
</feature>
<evidence type="ECO:0000313" key="2">
    <source>
        <dbReference type="EMBL" id="RDV00303.1"/>
    </source>
</evidence>
<sequence length="63" mass="7053">MSTKAQRGSARHYRSRRRAPFAVLHGRGRPDSLTRRITPVAHIPLMCMLCNGRAADRISLPKG</sequence>
<evidence type="ECO:0000313" key="3">
    <source>
        <dbReference type="Proteomes" id="UP000256838"/>
    </source>
</evidence>
<dbReference type="OrthoDB" id="10003418at2"/>
<reference evidence="2 3" key="1">
    <citation type="submission" date="2018-08" db="EMBL/GenBank/DDBJ databases">
        <title>Paraburkholderia sp. DHOM06 isolated from forest soil.</title>
        <authorList>
            <person name="Gao Z.-H."/>
            <person name="Qiu L.-H."/>
        </authorList>
    </citation>
    <scope>NUCLEOTIDE SEQUENCE [LARGE SCALE GENOMIC DNA]</scope>
    <source>
        <strain evidence="2 3">DHOM06</strain>
    </source>
</reference>
<gene>
    <name evidence="2" type="ORF">DWV00_00380</name>
</gene>
<dbReference type="RefSeq" id="WP_115531569.1">
    <property type="nucleotide sequence ID" value="NZ_QRGA01000001.1"/>
</dbReference>
<accession>A0A3D8K5J3</accession>